<dbReference type="Pfam" id="PF00048">
    <property type="entry name" value="IL8"/>
    <property type="match status" value="1"/>
</dbReference>
<dbReference type="CDD" id="cd01119">
    <property type="entry name" value="Chemokine_CC_DCCL"/>
    <property type="match status" value="1"/>
</dbReference>
<evidence type="ECO:0000256" key="3">
    <source>
        <dbReference type="ARBA" id="ARBA00022500"/>
    </source>
</evidence>
<reference evidence="12" key="1">
    <citation type="submission" date="2025-08" db="UniProtKB">
        <authorList>
            <consortium name="RefSeq"/>
        </authorList>
    </citation>
    <scope>IDENTIFICATION</scope>
</reference>
<dbReference type="GO" id="GO:0006954">
    <property type="term" value="P:inflammatory response"/>
    <property type="evidence" value="ECO:0007669"/>
    <property type="project" value="UniProtKB-KW"/>
</dbReference>
<dbReference type="GO" id="GO:0005615">
    <property type="term" value="C:extracellular space"/>
    <property type="evidence" value="ECO:0007669"/>
    <property type="project" value="UniProtKB-KW"/>
</dbReference>
<dbReference type="GO" id="GO:0008009">
    <property type="term" value="F:chemokine activity"/>
    <property type="evidence" value="ECO:0007669"/>
    <property type="project" value="InterPro"/>
</dbReference>
<dbReference type="GO" id="GO:0006955">
    <property type="term" value="P:immune response"/>
    <property type="evidence" value="ECO:0007669"/>
    <property type="project" value="InterPro"/>
</dbReference>
<evidence type="ECO:0000256" key="2">
    <source>
        <dbReference type="ARBA" id="ARBA00010868"/>
    </source>
</evidence>
<protein>
    <submittedName>
        <fullName evidence="12">C-C motif chemokine 20</fullName>
    </submittedName>
</protein>
<evidence type="ECO:0000256" key="7">
    <source>
        <dbReference type="ARBA" id="ARBA00023157"/>
    </source>
</evidence>
<name>A0A1S3NHN5_SALSA</name>
<dbReference type="PANTHER" id="PTHR12015">
    <property type="entry name" value="SMALL INDUCIBLE CYTOKINE A"/>
    <property type="match status" value="1"/>
</dbReference>
<dbReference type="SUPFAM" id="SSF54117">
    <property type="entry name" value="Interleukin 8-like chemokines"/>
    <property type="match status" value="1"/>
</dbReference>
<keyword evidence="4" id="KW-0202">Cytokine</keyword>
<keyword evidence="3" id="KW-0145">Chemotaxis</keyword>
<evidence type="ECO:0000256" key="8">
    <source>
        <dbReference type="ARBA" id="ARBA00023198"/>
    </source>
</evidence>
<dbReference type="PaxDb" id="8030-ENSSSAP00000012639"/>
<dbReference type="PANTHER" id="PTHR12015:SF108">
    <property type="entry name" value="C-C MOTIF CHEMOKINE 20"/>
    <property type="match status" value="1"/>
</dbReference>
<dbReference type="KEGG" id="sasa:106579494"/>
<dbReference type="FunFam" id="2.40.50.40:FF:000012">
    <property type="entry name" value="C-C motif chemokine"/>
    <property type="match status" value="1"/>
</dbReference>
<evidence type="ECO:0000256" key="1">
    <source>
        <dbReference type="ARBA" id="ARBA00004613"/>
    </source>
</evidence>
<dbReference type="AlphaFoldDB" id="A0A1S3NHN5"/>
<evidence type="ECO:0000256" key="4">
    <source>
        <dbReference type="ARBA" id="ARBA00022514"/>
    </source>
</evidence>
<dbReference type="InterPro" id="IPR039809">
    <property type="entry name" value="Chemokine_b/g/d"/>
</dbReference>
<organism evidence="11 12">
    <name type="scientific">Salmo salar</name>
    <name type="common">Atlantic salmon</name>
    <dbReference type="NCBI Taxonomy" id="8030"/>
    <lineage>
        <taxon>Eukaryota</taxon>
        <taxon>Metazoa</taxon>
        <taxon>Chordata</taxon>
        <taxon>Craniata</taxon>
        <taxon>Vertebrata</taxon>
        <taxon>Euteleostomi</taxon>
        <taxon>Actinopterygii</taxon>
        <taxon>Neopterygii</taxon>
        <taxon>Teleostei</taxon>
        <taxon>Protacanthopterygii</taxon>
        <taxon>Salmoniformes</taxon>
        <taxon>Salmonidae</taxon>
        <taxon>Salmoninae</taxon>
        <taxon>Salmo</taxon>
    </lineage>
</organism>
<keyword evidence="9" id="KW-0472">Membrane</keyword>
<keyword evidence="9" id="KW-1133">Transmembrane helix</keyword>
<proteinExistence type="inferred from homology"/>
<dbReference type="Bgee" id="ENSSSAG00000006296">
    <property type="expression patterns" value="Expressed in heart and 18 other cell types or tissues"/>
</dbReference>
<evidence type="ECO:0000256" key="9">
    <source>
        <dbReference type="SAM" id="Phobius"/>
    </source>
</evidence>
<dbReference type="Gene3D" id="2.40.50.40">
    <property type="match status" value="1"/>
</dbReference>
<keyword evidence="9" id="KW-0812">Transmembrane</keyword>
<keyword evidence="7" id="KW-1015">Disulfide bond</keyword>
<dbReference type="OrthoDB" id="8870994at2759"/>
<accession>A0A1S3NHN5</accession>
<dbReference type="SMART" id="SM00199">
    <property type="entry name" value="SCY"/>
    <property type="match status" value="1"/>
</dbReference>
<dbReference type="OMA" id="MISCRVC"/>
<dbReference type="InterPro" id="IPR001811">
    <property type="entry name" value="Chemokine_IL8-like_dom"/>
</dbReference>
<feature type="transmembrane region" description="Helical" evidence="9">
    <location>
        <begin position="58"/>
        <end position="77"/>
    </location>
</feature>
<evidence type="ECO:0000256" key="6">
    <source>
        <dbReference type="ARBA" id="ARBA00022729"/>
    </source>
</evidence>
<sequence length="156" mass="17898">MALLSPVGKLQPVPYLRSSNSQSETHSLSLSLNSIEKHFLSRPLSQHLCGTHLKIRMISCRVCVLAVLFSLLIITLIPTTQSADCCLKFTPRPVHCRWLKGYTFQDITSSCDLNAVIFQNRRNKFVCADPSQDWTKRVLRCLRKRQEKKSQLKKRV</sequence>
<evidence type="ECO:0000256" key="5">
    <source>
        <dbReference type="ARBA" id="ARBA00022525"/>
    </source>
</evidence>
<keyword evidence="11" id="KW-1185">Reference proteome</keyword>
<dbReference type="InterPro" id="IPR036048">
    <property type="entry name" value="Interleukin_8-like_sf"/>
</dbReference>
<evidence type="ECO:0000313" key="12">
    <source>
        <dbReference type="RefSeq" id="XP_014014912.1"/>
    </source>
</evidence>
<comment type="similarity">
    <text evidence="2">Belongs to the intercrine beta (chemokine CC) family.</text>
</comment>
<evidence type="ECO:0000259" key="10">
    <source>
        <dbReference type="SMART" id="SM00199"/>
    </source>
</evidence>
<evidence type="ECO:0000313" key="11">
    <source>
        <dbReference type="Proteomes" id="UP001652741"/>
    </source>
</evidence>
<dbReference type="InterPro" id="IPR034133">
    <property type="entry name" value="Chemokine_CC_DCCL"/>
</dbReference>
<dbReference type="STRING" id="8030.ENSSSAP00000012639"/>
<gene>
    <name evidence="12" type="primary">LOC106579494</name>
</gene>
<keyword evidence="6" id="KW-0732">Signal</keyword>
<dbReference type="Proteomes" id="UP001652741">
    <property type="component" value="Chromosome ssa19"/>
</dbReference>
<feature type="domain" description="Chemokine interleukin-8-like" evidence="10">
    <location>
        <begin position="82"/>
        <end position="142"/>
    </location>
</feature>
<dbReference type="RefSeq" id="XP_014014912.1">
    <property type="nucleotide sequence ID" value="XM_014159437.2"/>
</dbReference>
<comment type="subcellular location">
    <subcellularLocation>
        <location evidence="1">Secreted</location>
    </subcellularLocation>
</comment>
<keyword evidence="8" id="KW-0395">Inflammatory response</keyword>
<dbReference type="GeneID" id="106579494"/>
<keyword evidence="5" id="KW-0964">Secreted</keyword>